<dbReference type="RefSeq" id="WP_317936006.1">
    <property type="nucleotide sequence ID" value="NZ_JAUBDH010000005.1"/>
</dbReference>
<protein>
    <submittedName>
        <fullName evidence="2">Uncharacterized protein</fullName>
    </submittedName>
</protein>
<reference evidence="2 3" key="1">
    <citation type="submission" date="2023-06" db="EMBL/GenBank/DDBJ databases">
        <title>Sporosarcina sp. nov., isolated from Korean traditional fermented seafood 'Jeotgal'.</title>
        <authorList>
            <person name="Yang A.-I."/>
            <person name="Shin N.-R."/>
        </authorList>
    </citation>
    <scope>NUCLEOTIDE SEQUENCE [LARGE SCALE GENOMIC DNA]</scope>
    <source>
        <strain evidence="2 3">KCTC3840</strain>
    </source>
</reference>
<dbReference type="Proteomes" id="UP001280629">
    <property type="component" value="Unassembled WGS sequence"/>
</dbReference>
<name>A0ABU4G0H1_9BACL</name>
<keyword evidence="3" id="KW-1185">Reference proteome</keyword>
<organism evidence="2 3">
    <name type="scientific">Sporosarcina aquimarina</name>
    <dbReference type="NCBI Taxonomy" id="114975"/>
    <lineage>
        <taxon>Bacteria</taxon>
        <taxon>Bacillati</taxon>
        <taxon>Bacillota</taxon>
        <taxon>Bacilli</taxon>
        <taxon>Bacillales</taxon>
        <taxon>Caryophanaceae</taxon>
        <taxon>Sporosarcina</taxon>
    </lineage>
</organism>
<proteinExistence type="predicted"/>
<accession>A0ABU4G0H1</accession>
<feature type="compositionally biased region" description="Basic residues" evidence="1">
    <location>
        <begin position="52"/>
        <end position="61"/>
    </location>
</feature>
<sequence length="255" mass="29425">MILAVWTGLLRLIQRQAYRPTPRHIVVVSLLHEYTLAGKNRRRDDNMQVGKGVKRKQRSDKKRQSAPTISIVLKDTIHRLSYITDTPVKDVAEAICISGLTSKKVIGYLALNFRRDLRLGQTVYMGDISRPSLQRKVAAGKTERISIRFKAHDYEHIATLAYALDVSPSRATALLLDAAIRNSEFLNDYVRDYLKRELDERRMEELKKVMRYLRKNNPYEEELTWTHLMTYIVSEVKDGAQSMADGVGTFISKWK</sequence>
<evidence type="ECO:0000313" key="3">
    <source>
        <dbReference type="Proteomes" id="UP001280629"/>
    </source>
</evidence>
<evidence type="ECO:0000256" key="1">
    <source>
        <dbReference type="SAM" id="MobiDB-lite"/>
    </source>
</evidence>
<gene>
    <name evidence="2" type="ORF">QT716_10465</name>
</gene>
<dbReference type="EMBL" id="JAUBDH010000005">
    <property type="protein sequence ID" value="MDW0110459.1"/>
    <property type="molecule type" value="Genomic_DNA"/>
</dbReference>
<evidence type="ECO:0000313" key="2">
    <source>
        <dbReference type="EMBL" id="MDW0110459.1"/>
    </source>
</evidence>
<comment type="caution">
    <text evidence="2">The sequence shown here is derived from an EMBL/GenBank/DDBJ whole genome shotgun (WGS) entry which is preliminary data.</text>
</comment>
<feature type="region of interest" description="Disordered" evidence="1">
    <location>
        <begin position="42"/>
        <end position="66"/>
    </location>
</feature>